<organism evidence="3 4">
    <name type="scientific">Falsiroseomonas tokyonensis</name>
    <dbReference type="NCBI Taxonomy" id="430521"/>
    <lineage>
        <taxon>Bacteria</taxon>
        <taxon>Pseudomonadati</taxon>
        <taxon>Pseudomonadota</taxon>
        <taxon>Alphaproteobacteria</taxon>
        <taxon>Acetobacterales</taxon>
        <taxon>Roseomonadaceae</taxon>
        <taxon>Falsiroseomonas</taxon>
    </lineage>
</organism>
<protein>
    <submittedName>
        <fullName evidence="3">DUF4189 domain-containing protein</fullName>
    </submittedName>
</protein>
<gene>
    <name evidence="3" type="ORF">ACFOD3_14075</name>
</gene>
<evidence type="ECO:0000313" key="4">
    <source>
        <dbReference type="Proteomes" id="UP001595420"/>
    </source>
</evidence>
<evidence type="ECO:0000256" key="1">
    <source>
        <dbReference type="SAM" id="SignalP"/>
    </source>
</evidence>
<comment type="caution">
    <text evidence="3">The sequence shown here is derived from an EMBL/GenBank/DDBJ whole genome shotgun (WGS) entry which is preliminary data.</text>
</comment>
<name>A0ABV7BTI2_9PROT</name>
<feature type="signal peptide" evidence="1">
    <location>
        <begin position="1"/>
        <end position="23"/>
    </location>
</feature>
<accession>A0ABV7BTI2</accession>
<dbReference type="Proteomes" id="UP001595420">
    <property type="component" value="Unassembled WGS sequence"/>
</dbReference>
<keyword evidence="1" id="KW-0732">Signal</keyword>
<dbReference type="RefSeq" id="WP_216837124.1">
    <property type="nucleotide sequence ID" value="NZ_JAFNJS010000004.1"/>
</dbReference>
<evidence type="ECO:0000259" key="2">
    <source>
        <dbReference type="Pfam" id="PF13827"/>
    </source>
</evidence>
<dbReference type="EMBL" id="JBHRSB010000004">
    <property type="protein sequence ID" value="MFC3001027.1"/>
    <property type="molecule type" value="Genomic_DNA"/>
</dbReference>
<reference evidence="4" key="1">
    <citation type="journal article" date="2019" name="Int. J. Syst. Evol. Microbiol.">
        <title>The Global Catalogue of Microorganisms (GCM) 10K type strain sequencing project: providing services to taxonomists for standard genome sequencing and annotation.</title>
        <authorList>
            <consortium name="The Broad Institute Genomics Platform"/>
            <consortium name="The Broad Institute Genome Sequencing Center for Infectious Disease"/>
            <person name="Wu L."/>
            <person name="Ma J."/>
        </authorList>
    </citation>
    <scope>NUCLEOTIDE SEQUENCE [LARGE SCALE GENOMIC DNA]</scope>
    <source>
        <strain evidence="4">CGMCC 1.16855</strain>
    </source>
</reference>
<feature type="domain" description="DUF4189" evidence="2">
    <location>
        <begin position="134"/>
        <end position="241"/>
    </location>
</feature>
<dbReference type="Pfam" id="PF13827">
    <property type="entry name" value="DUF4189"/>
    <property type="match status" value="1"/>
</dbReference>
<keyword evidence="4" id="KW-1185">Reference proteome</keyword>
<dbReference type="InterPro" id="IPR025240">
    <property type="entry name" value="DUF4189"/>
</dbReference>
<evidence type="ECO:0000313" key="3">
    <source>
        <dbReference type="EMBL" id="MFC3001027.1"/>
    </source>
</evidence>
<proteinExistence type="predicted"/>
<sequence length="245" mass="25544">MRPTLIRLLTGLLLCSLPGLAVAQGQSSRDQRLHPQAGAMCRAECLQTAQSRLGSNPAQAARACEIRCAATMGFLQNQNRRGSAEATGRGQAAGLAQPVLHRVQQPAPQMAPQMAPVRPASTRTPVTHGVIYGARTPSAAFGLVVGEPDRMTAHRLAERGCTAGGPGCRVIAETTEACAAAAHGVKRSQWALFMTSDPSSYTVTSLSAGSGRTQIAAEQQAIAECRSRDPMATCRIAASACANRG</sequence>
<feature type="chain" id="PRO_5046201693" evidence="1">
    <location>
        <begin position="24"/>
        <end position="245"/>
    </location>
</feature>